<dbReference type="Pfam" id="PF00534">
    <property type="entry name" value="Glycos_transf_1"/>
    <property type="match status" value="1"/>
</dbReference>
<dbReference type="EMBL" id="JARVCO010000012">
    <property type="protein sequence ID" value="MDZ8120412.1"/>
    <property type="molecule type" value="Genomic_DNA"/>
</dbReference>
<feature type="domain" description="Glycosyltransferase subfamily 4-like N-terminal" evidence="2">
    <location>
        <begin position="13"/>
        <end position="178"/>
    </location>
</feature>
<dbReference type="Gene3D" id="3.40.50.2000">
    <property type="entry name" value="Glycogen Phosphorylase B"/>
    <property type="match status" value="2"/>
</dbReference>
<reference evidence="3 4" key="1">
    <citation type="journal article" date="2024" name="Appl. Environ. Microbiol.">
        <title>Pontiella agarivorans sp. nov., a novel marine anaerobic bacterium capable of degrading macroalgal polysaccharides and fixing nitrogen.</title>
        <authorList>
            <person name="Liu N."/>
            <person name="Kivenson V."/>
            <person name="Peng X."/>
            <person name="Cui Z."/>
            <person name="Lankiewicz T.S."/>
            <person name="Gosselin K.M."/>
            <person name="English C.J."/>
            <person name="Blair E.M."/>
            <person name="O'Malley M.A."/>
            <person name="Valentine D.L."/>
        </authorList>
    </citation>
    <scope>NUCLEOTIDE SEQUENCE [LARGE SCALE GENOMIC DNA]</scope>
    <source>
        <strain evidence="3 4">NLcol2</strain>
    </source>
</reference>
<dbReference type="GO" id="GO:0016757">
    <property type="term" value="F:glycosyltransferase activity"/>
    <property type="evidence" value="ECO:0007669"/>
    <property type="project" value="UniProtKB-KW"/>
</dbReference>
<keyword evidence="3" id="KW-0808">Transferase</keyword>
<dbReference type="Pfam" id="PF13439">
    <property type="entry name" value="Glyco_transf_4"/>
    <property type="match status" value="1"/>
</dbReference>
<evidence type="ECO:0000259" key="1">
    <source>
        <dbReference type="Pfam" id="PF00534"/>
    </source>
</evidence>
<organism evidence="3 4">
    <name type="scientific">Pontiella agarivorans</name>
    <dbReference type="NCBI Taxonomy" id="3038953"/>
    <lineage>
        <taxon>Bacteria</taxon>
        <taxon>Pseudomonadati</taxon>
        <taxon>Kiritimatiellota</taxon>
        <taxon>Kiritimatiellia</taxon>
        <taxon>Kiritimatiellales</taxon>
        <taxon>Pontiellaceae</taxon>
        <taxon>Pontiella</taxon>
    </lineage>
</organism>
<protein>
    <submittedName>
        <fullName evidence="3">Glycosyltransferase family 4 protein</fullName>
        <ecNumber evidence="3">2.4.-.-</ecNumber>
    </submittedName>
</protein>
<proteinExistence type="predicted"/>
<keyword evidence="4" id="KW-1185">Reference proteome</keyword>
<dbReference type="SUPFAM" id="SSF53756">
    <property type="entry name" value="UDP-Glycosyltransferase/glycogen phosphorylase"/>
    <property type="match status" value="1"/>
</dbReference>
<dbReference type="Proteomes" id="UP001290861">
    <property type="component" value="Unassembled WGS sequence"/>
</dbReference>
<gene>
    <name evidence="3" type="ORF">P9H32_17415</name>
</gene>
<accession>A0ABU5N1U8</accession>
<dbReference type="InterPro" id="IPR028098">
    <property type="entry name" value="Glyco_trans_4-like_N"/>
</dbReference>
<evidence type="ECO:0000313" key="4">
    <source>
        <dbReference type="Proteomes" id="UP001290861"/>
    </source>
</evidence>
<sequence>MDIAFIKQKFVSFGGGEGYLQRLMDRCAEQGARVHLITASWEGDVADQVRIHRIPMQTYSRRARLMSFSRGVSEYLRQNRFDAVMSLERTVGQDIWRGGEGVHRVWLQMRSMFEPPLKKMAVRASAFQREVLKTERECIHSTPFLIANSNMVKRDIIRSFPELDSSRISVIHNGVNPDMFSVVNRNENRIRLRNELGLGEGPLLLLAGSGFRRKGVKETIEMLQLQREAGLLVMGRDRPEAWEKYARKKRVHDRVRFLAPDKMLCSYFHAADIALVPSWYDPFPNVGIEALASGTPVVTTKSCGTSDLICEELNGAVFEYPDHIESFADAVDRALRISDPQAVCGTVEGMTDLWNAEQTMELLMKAARR</sequence>
<evidence type="ECO:0000313" key="3">
    <source>
        <dbReference type="EMBL" id="MDZ8120412.1"/>
    </source>
</evidence>
<dbReference type="EC" id="2.4.-.-" evidence="3"/>
<comment type="caution">
    <text evidence="3">The sequence shown here is derived from an EMBL/GenBank/DDBJ whole genome shotgun (WGS) entry which is preliminary data.</text>
</comment>
<dbReference type="CDD" id="cd03801">
    <property type="entry name" value="GT4_PimA-like"/>
    <property type="match status" value="1"/>
</dbReference>
<keyword evidence="3" id="KW-0328">Glycosyltransferase</keyword>
<feature type="domain" description="Glycosyl transferase family 1" evidence="1">
    <location>
        <begin position="192"/>
        <end position="339"/>
    </location>
</feature>
<dbReference type="RefSeq" id="WP_322610185.1">
    <property type="nucleotide sequence ID" value="NZ_JARVCO010000012.1"/>
</dbReference>
<dbReference type="PANTHER" id="PTHR12526">
    <property type="entry name" value="GLYCOSYLTRANSFERASE"/>
    <property type="match status" value="1"/>
</dbReference>
<name>A0ABU5N1U8_9BACT</name>
<dbReference type="PANTHER" id="PTHR12526:SF623">
    <property type="entry name" value="WABG"/>
    <property type="match status" value="1"/>
</dbReference>
<dbReference type="InterPro" id="IPR001296">
    <property type="entry name" value="Glyco_trans_1"/>
</dbReference>
<evidence type="ECO:0000259" key="2">
    <source>
        <dbReference type="Pfam" id="PF13439"/>
    </source>
</evidence>